<evidence type="ECO:0000313" key="2">
    <source>
        <dbReference type="Proteomes" id="UP001341840"/>
    </source>
</evidence>
<keyword evidence="2" id="KW-1185">Reference proteome</keyword>
<comment type="caution">
    <text evidence="1">The sequence shown here is derived from an EMBL/GenBank/DDBJ whole genome shotgun (WGS) entry which is preliminary data.</text>
</comment>
<protein>
    <submittedName>
        <fullName evidence="1">Uncharacterized protein</fullName>
    </submittedName>
</protein>
<reference evidence="1 2" key="1">
    <citation type="journal article" date="2023" name="Plants (Basel)">
        <title>Bridging the Gap: Combining Genomics and Transcriptomics Approaches to Understand Stylosanthes scabra, an Orphan Legume from the Brazilian Caatinga.</title>
        <authorList>
            <person name="Ferreira-Neto J.R.C."/>
            <person name="da Silva M.D."/>
            <person name="Binneck E."/>
            <person name="de Melo N.F."/>
            <person name="da Silva R.H."/>
            <person name="de Melo A.L.T.M."/>
            <person name="Pandolfi V."/>
            <person name="Bustamante F.O."/>
            <person name="Brasileiro-Vidal A.C."/>
            <person name="Benko-Iseppon A.M."/>
        </authorList>
    </citation>
    <scope>NUCLEOTIDE SEQUENCE [LARGE SCALE GENOMIC DNA]</scope>
    <source>
        <tissue evidence="1">Leaves</tissue>
    </source>
</reference>
<organism evidence="1 2">
    <name type="scientific">Stylosanthes scabra</name>
    <dbReference type="NCBI Taxonomy" id="79078"/>
    <lineage>
        <taxon>Eukaryota</taxon>
        <taxon>Viridiplantae</taxon>
        <taxon>Streptophyta</taxon>
        <taxon>Embryophyta</taxon>
        <taxon>Tracheophyta</taxon>
        <taxon>Spermatophyta</taxon>
        <taxon>Magnoliopsida</taxon>
        <taxon>eudicotyledons</taxon>
        <taxon>Gunneridae</taxon>
        <taxon>Pentapetalae</taxon>
        <taxon>rosids</taxon>
        <taxon>fabids</taxon>
        <taxon>Fabales</taxon>
        <taxon>Fabaceae</taxon>
        <taxon>Papilionoideae</taxon>
        <taxon>50 kb inversion clade</taxon>
        <taxon>dalbergioids sensu lato</taxon>
        <taxon>Dalbergieae</taxon>
        <taxon>Pterocarpus clade</taxon>
        <taxon>Stylosanthes</taxon>
    </lineage>
</organism>
<name>A0ABU6REQ6_9FABA</name>
<evidence type="ECO:0000313" key="1">
    <source>
        <dbReference type="EMBL" id="MED6122288.1"/>
    </source>
</evidence>
<dbReference type="EMBL" id="JASCZI010030407">
    <property type="protein sequence ID" value="MED6122288.1"/>
    <property type="molecule type" value="Genomic_DNA"/>
</dbReference>
<proteinExistence type="predicted"/>
<accession>A0ABU6REQ6</accession>
<dbReference type="Proteomes" id="UP001341840">
    <property type="component" value="Unassembled WGS sequence"/>
</dbReference>
<gene>
    <name evidence="1" type="ORF">PIB30_038488</name>
</gene>
<sequence>MVAFGRPSARLKQARVKAKRVDILISDLGDSEGKLHPKTGLIPKEGLVWQPTKYRSYRTCVTVRPAGSAKSCKPKANPATKMLLRLTVQRNEPVRYKRLWNDEMAEC</sequence>